<comment type="caution">
    <text evidence="2">The sequence shown here is derived from an EMBL/GenBank/DDBJ whole genome shotgun (WGS) entry which is preliminary data.</text>
</comment>
<feature type="transmembrane region" description="Helical" evidence="1">
    <location>
        <begin position="99"/>
        <end position="118"/>
    </location>
</feature>
<accession>A0ABS6RX67</accession>
<keyword evidence="3" id="KW-1185">Reference proteome</keyword>
<keyword evidence="1" id="KW-1133">Transmembrane helix</keyword>
<dbReference type="Proteomes" id="UP001196980">
    <property type="component" value="Unassembled WGS sequence"/>
</dbReference>
<keyword evidence="1" id="KW-0472">Membrane</keyword>
<keyword evidence="1" id="KW-0812">Transmembrane</keyword>
<feature type="transmembrane region" description="Helical" evidence="1">
    <location>
        <begin position="125"/>
        <end position="145"/>
    </location>
</feature>
<gene>
    <name evidence="2" type="ORF">HWQ67_06430</name>
</gene>
<sequence length="151" mass="16438">MDAGRVPGSRVIYIHGSDEVDVKVKDKKPKGKVKAWLERQKVAVKVWLYRRALLAGLGFVGLNAVDGYLTNYATHLASSSGVMRAVEANPFLAPIAGHWALSFKGVLGLVVIGGLAWWKKSSPQTLFLMIMGGCVIFLGVVIWNLCRLGML</sequence>
<dbReference type="RefSeq" id="WP_218251847.1">
    <property type="nucleotide sequence ID" value="NZ_JABXWD010000083.1"/>
</dbReference>
<organism evidence="2 3">
    <name type="scientific">Candidatus Magnetobacterium casense</name>
    <dbReference type="NCBI Taxonomy" id="1455061"/>
    <lineage>
        <taxon>Bacteria</taxon>
        <taxon>Pseudomonadati</taxon>
        <taxon>Nitrospirota</taxon>
        <taxon>Thermodesulfovibrionia</taxon>
        <taxon>Thermodesulfovibrionales</taxon>
        <taxon>Candidatus Magnetobacteriaceae</taxon>
        <taxon>Candidatus Magnetobacterium</taxon>
    </lineage>
</organism>
<proteinExistence type="predicted"/>
<reference evidence="2 3" key="1">
    <citation type="journal article" date="2020" name="J Geophys Res Biogeosci">
        <title>Magnetotaxis as an Adaptation to Enable Bacterial Shuttling of Microbial Sulfur and Sulfur Cycling Across Aquatic Oxic#Anoxic Interfaces.</title>
        <authorList>
            <person name="Li J."/>
            <person name="Liu P."/>
            <person name="Wang J."/>
            <person name="Roberts A.P."/>
            <person name="Pan Y."/>
        </authorList>
    </citation>
    <scope>NUCLEOTIDE SEQUENCE [LARGE SCALE GENOMIC DNA]</scope>
    <source>
        <strain evidence="2 3">MYR-1_YQ</strain>
    </source>
</reference>
<feature type="transmembrane region" description="Helical" evidence="1">
    <location>
        <begin position="48"/>
        <end position="65"/>
    </location>
</feature>
<evidence type="ECO:0008006" key="4">
    <source>
        <dbReference type="Google" id="ProtNLM"/>
    </source>
</evidence>
<dbReference type="EMBL" id="JABXWD010000083">
    <property type="protein sequence ID" value="MBV6341218.1"/>
    <property type="molecule type" value="Genomic_DNA"/>
</dbReference>
<evidence type="ECO:0000256" key="1">
    <source>
        <dbReference type="SAM" id="Phobius"/>
    </source>
</evidence>
<evidence type="ECO:0000313" key="3">
    <source>
        <dbReference type="Proteomes" id="UP001196980"/>
    </source>
</evidence>
<protein>
    <recommendedName>
        <fullName evidence="4">DUF5658 domain-containing protein</fullName>
    </recommendedName>
</protein>
<evidence type="ECO:0000313" key="2">
    <source>
        <dbReference type="EMBL" id="MBV6341218.1"/>
    </source>
</evidence>
<name>A0ABS6RX67_9BACT</name>